<dbReference type="Gene3D" id="6.10.130.10">
    <property type="entry name" value="Ubiquitin-protein ligase E3A, N-terminal zinc-binding domain (AZUL)"/>
    <property type="match status" value="1"/>
</dbReference>
<evidence type="ECO:0000259" key="3">
    <source>
        <dbReference type="Pfam" id="PF03152"/>
    </source>
</evidence>
<protein>
    <recommendedName>
        <fullName evidence="7">Ubiquitin-protein ligase E3A N-terminal zinc-binding domain-containing protein</fullName>
    </recommendedName>
</protein>
<evidence type="ECO:0000313" key="6">
    <source>
        <dbReference type="Proteomes" id="UP001338582"/>
    </source>
</evidence>
<sequence length="657" mass="74072">MSGSFIVQSSDQLPQHSDKCILPPSILKLVLDQNSELPHPLVLQLVGVKSVYVGVKEFTAPEDTVIVPRDVYDQLQSDNVQIHLADLPKSTFLKIKPFQFYSHITNWKYYLESFLSTKYTVLSKNQTFYYADALAGKTVELLVEDCNADAVVVVETNVVLDVVPLNDIMAAQQLEQGANLNILENVPALETDTQMTLEPFNQVAIQHIYSIDLRKQKNDFTISIECADDSPNVELICGVDKFLTLENFMKCSLSSKADTQATKAITIELKSDIIQNCLLKADDTDPVYLYVVPFAWDHAASITLQLRPVAEDEGALILQDSLEDSILCQNCGKQIQEKNYPLHEAYCLRNIKKCSCGEVFDREIPSLHWHCGSCQFVGDSTLLRFKHEKFFHSGPYKCNACDSDDHFETYVDLVEKHKGVECPAKLHECKFCHLVVPQGEATYEDRFNNLTHHESECGNKTVECFKCKKSVRNKDIKTHMQLHSIDNPIKSSSLVLHCSNVNCVNLAGDNSETKNTLQLCDTCYGPLYSTVHDQNHSKLQSRIERRYIIQLTKGCGQPWCDNKECATGGTKLDMKRAFSHIQGDLLRKIYQPVMPINSARSESGSNEFWFCVNESVHRKKGILQDLIAEARFPESSIYLALSAKGVEGARQYLIETA</sequence>
<dbReference type="GeneID" id="88171243"/>
<dbReference type="KEGG" id="asau:88171243"/>
<dbReference type="AlphaFoldDB" id="A0AAX4H331"/>
<feature type="domain" description="Ubiquitin fusion degradation protein UFD1 N-terminal subdomain 1" evidence="3">
    <location>
        <begin position="10"/>
        <end position="87"/>
    </location>
</feature>
<dbReference type="RefSeq" id="XP_062875338.1">
    <property type="nucleotide sequence ID" value="XM_063019268.1"/>
</dbReference>
<dbReference type="Pfam" id="PF03152">
    <property type="entry name" value="UFD1_N1"/>
    <property type="match status" value="1"/>
</dbReference>
<evidence type="ECO:0000313" key="5">
    <source>
        <dbReference type="EMBL" id="WPK22951.1"/>
    </source>
</evidence>
<organism evidence="5 6">
    <name type="scientific">Australozyma saopauloensis</name>
    <dbReference type="NCBI Taxonomy" id="291208"/>
    <lineage>
        <taxon>Eukaryota</taxon>
        <taxon>Fungi</taxon>
        <taxon>Dikarya</taxon>
        <taxon>Ascomycota</taxon>
        <taxon>Saccharomycotina</taxon>
        <taxon>Pichiomycetes</taxon>
        <taxon>Metschnikowiaceae</taxon>
        <taxon>Australozyma</taxon>
    </lineage>
</organism>
<dbReference type="InterPro" id="IPR004854">
    <property type="entry name" value="Ufd1-like"/>
</dbReference>
<evidence type="ECO:0008006" key="7">
    <source>
        <dbReference type="Google" id="ProtNLM"/>
    </source>
</evidence>
<keyword evidence="6" id="KW-1185">Reference proteome</keyword>
<dbReference type="InterPro" id="IPR032353">
    <property type="entry name" value="AZUL"/>
</dbReference>
<dbReference type="Gene3D" id="2.40.40.50">
    <property type="entry name" value="Ubiquitin fusion degradation protein UFD1, N-terminal domain"/>
    <property type="match status" value="1"/>
</dbReference>
<comment type="similarity">
    <text evidence="1">Belongs to the UFD1 family.</text>
</comment>
<dbReference type="GO" id="GO:0034098">
    <property type="term" value="C:VCP-NPL4-UFD1 AAA ATPase complex"/>
    <property type="evidence" value="ECO:0007669"/>
    <property type="project" value="TreeGrafter"/>
</dbReference>
<name>A0AAX4H331_9ASCO</name>
<evidence type="ECO:0000259" key="4">
    <source>
        <dbReference type="Pfam" id="PF16558"/>
    </source>
</evidence>
<dbReference type="Pfam" id="PF23580">
    <property type="entry name" value="Znf_XAF1_N"/>
    <property type="match status" value="1"/>
</dbReference>
<dbReference type="Proteomes" id="UP001338582">
    <property type="component" value="Chromosome 1"/>
</dbReference>
<dbReference type="Pfam" id="PF16558">
    <property type="entry name" value="AZUL"/>
    <property type="match status" value="1"/>
</dbReference>
<dbReference type="PANTHER" id="PTHR12555:SF15">
    <property type="entry name" value="FUSION DEGRADATION PROTEIN (UFD1), PUTATIVE (AFU_ORTHOLOGUE AFUA_4G04640)-RELATED"/>
    <property type="match status" value="1"/>
</dbReference>
<reference evidence="5 6" key="1">
    <citation type="submission" date="2023-10" db="EMBL/GenBank/DDBJ databases">
        <title>Draft Genome Sequence of Candida saopaulonensis from a very Premature Infant with Sepsis.</title>
        <authorList>
            <person name="Ning Y."/>
            <person name="Dai R."/>
            <person name="Xiao M."/>
            <person name="Xu Y."/>
            <person name="Yan Q."/>
            <person name="Zhang L."/>
        </authorList>
    </citation>
    <scope>NUCLEOTIDE SEQUENCE [LARGE SCALE GENOMIC DNA]</scope>
    <source>
        <strain evidence="5 6">19XY460</strain>
    </source>
</reference>
<dbReference type="EMBL" id="CP138894">
    <property type="protein sequence ID" value="WPK22951.1"/>
    <property type="molecule type" value="Genomic_DNA"/>
</dbReference>
<dbReference type="InterPro" id="IPR042556">
    <property type="entry name" value="AZUL_sf"/>
</dbReference>
<accession>A0AAX4H331</accession>
<dbReference type="InterPro" id="IPR042299">
    <property type="entry name" value="Ufd1-like_Nn"/>
</dbReference>
<keyword evidence="2" id="KW-0833">Ubl conjugation pathway</keyword>
<dbReference type="InterPro" id="IPR055417">
    <property type="entry name" value="UFD1_N1"/>
</dbReference>
<evidence type="ECO:0000256" key="1">
    <source>
        <dbReference type="ARBA" id="ARBA00006043"/>
    </source>
</evidence>
<dbReference type="GO" id="GO:0036503">
    <property type="term" value="P:ERAD pathway"/>
    <property type="evidence" value="ECO:0007669"/>
    <property type="project" value="TreeGrafter"/>
</dbReference>
<dbReference type="PANTHER" id="PTHR12555">
    <property type="entry name" value="UBIQUITIN FUSION DEGRADATON PROTEIN 1"/>
    <property type="match status" value="1"/>
</dbReference>
<proteinExistence type="inferred from homology"/>
<gene>
    <name evidence="5" type="ORF">PUMCH_000174</name>
</gene>
<dbReference type="GO" id="GO:0031593">
    <property type="term" value="F:polyubiquitin modification-dependent protein binding"/>
    <property type="evidence" value="ECO:0007669"/>
    <property type="project" value="TreeGrafter"/>
</dbReference>
<dbReference type="GO" id="GO:0006511">
    <property type="term" value="P:ubiquitin-dependent protein catabolic process"/>
    <property type="evidence" value="ECO:0007669"/>
    <property type="project" value="InterPro"/>
</dbReference>
<feature type="domain" description="Ubiquitin-protein ligase E3A N-terminal zinc-binding" evidence="4">
    <location>
        <begin position="545"/>
        <end position="569"/>
    </location>
</feature>
<evidence type="ECO:0000256" key="2">
    <source>
        <dbReference type="ARBA" id="ARBA00022786"/>
    </source>
</evidence>